<keyword evidence="2" id="KW-1185">Reference proteome</keyword>
<dbReference type="EMBL" id="BSDX01000001">
    <property type="protein sequence ID" value="GLI53105.1"/>
    <property type="molecule type" value="Genomic_DNA"/>
</dbReference>
<protein>
    <submittedName>
        <fullName evidence="1">Uncharacterized protein</fullName>
    </submittedName>
</protein>
<organism evidence="1 2">
    <name type="scientific">Thermodesulfovibrio yellowstonii</name>
    <dbReference type="NCBI Taxonomy" id="28262"/>
    <lineage>
        <taxon>Bacteria</taxon>
        <taxon>Pseudomonadati</taxon>
        <taxon>Nitrospirota</taxon>
        <taxon>Thermodesulfovibrionia</taxon>
        <taxon>Thermodesulfovibrionales</taxon>
        <taxon>Thermodesulfovibrionaceae</taxon>
        <taxon>Thermodesulfovibrio</taxon>
    </lineage>
</organism>
<gene>
    <name evidence="1" type="ORF">TISLANDTSLP1_07980</name>
</gene>
<evidence type="ECO:0000313" key="1">
    <source>
        <dbReference type="EMBL" id="GLI53105.1"/>
    </source>
</evidence>
<evidence type="ECO:0000313" key="2">
    <source>
        <dbReference type="Proteomes" id="UP001144297"/>
    </source>
</evidence>
<proteinExistence type="predicted"/>
<name>A0A9W6LKR4_9BACT</name>
<sequence length="82" mass="9262">MQEQSKIRSLLIQAELALKENRFEEALAMLSGISVEEMSTLNLEELQAIGALLNYLRELAEEKKNNLAEQLKVIQVGKNYLG</sequence>
<comment type="caution">
    <text evidence="1">The sequence shown here is derived from an EMBL/GenBank/DDBJ whole genome shotgun (WGS) entry which is preliminary data.</text>
</comment>
<accession>A0A9W6LKR4</accession>
<reference evidence="1" key="1">
    <citation type="submission" date="2022-12" db="EMBL/GenBank/DDBJ databases">
        <title>Reference genome sequencing for broad-spectrum identification of bacterial and archaeal isolates by mass spectrometry.</title>
        <authorList>
            <person name="Sekiguchi Y."/>
            <person name="Tourlousse D.M."/>
        </authorList>
    </citation>
    <scope>NUCLEOTIDE SEQUENCE</scope>
    <source>
        <strain evidence="1">TSL-P1</strain>
    </source>
</reference>
<dbReference type="Proteomes" id="UP001144297">
    <property type="component" value="Unassembled WGS sequence"/>
</dbReference>
<dbReference type="AlphaFoldDB" id="A0A9W6LKR4"/>